<dbReference type="EMBL" id="JAOQAV010000161">
    <property type="protein sequence ID" value="KAJ4176714.1"/>
    <property type="molecule type" value="Genomic_DNA"/>
</dbReference>
<organism evidence="2 3">
    <name type="scientific">Fusarium falciforme</name>
    <dbReference type="NCBI Taxonomy" id="195108"/>
    <lineage>
        <taxon>Eukaryota</taxon>
        <taxon>Fungi</taxon>
        <taxon>Dikarya</taxon>
        <taxon>Ascomycota</taxon>
        <taxon>Pezizomycotina</taxon>
        <taxon>Sordariomycetes</taxon>
        <taxon>Hypocreomycetidae</taxon>
        <taxon>Hypocreales</taxon>
        <taxon>Nectriaceae</taxon>
        <taxon>Fusarium</taxon>
        <taxon>Fusarium solani species complex</taxon>
    </lineage>
</organism>
<keyword evidence="3" id="KW-1185">Reference proteome</keyword>
<dbReference type="InterPro" id="IPR024535">
    <property type="entry name" value="RHGA/B-epi-like_pectate_lyase"/>
</dbReference>
<sequence>MAVQVHWDWAWTMHDYIIESYGSGLVIVGGAGGAQSSGQGVGSLILVDTIIANTPKGIVSSLVDENSTSFLLQNVGFFNVQQAVIDSTKHKVNNATSGTGFFVNGDEIPAMNRSKALPGSQYDQLQPSLFSRRRPKYYNEPQSNVMNVKALGAKGDGVTDDTIVLNSILSGAANTSSVVYFPYGVYVVTDTLRVPIGSRIIGQAWSQIMGKGTKFQNELKPRAVVQVGRRGDVGIIEIQDLMFTVSGATAGAVMVE</sequence>
<evidence type="ECO:0000313" key="3">
    <source>
        <dbReference type="Proteomes" id="UP001152087"/>
    </source>
</evidence>
<comment type="caution">
    <text evidence="2">The sequence shown here is derived from an EMBL/GenBank/DDBJ whole genome shotgun (WGS) entry which is preliminary data.</text>
</comment>
<dbReference type="GO" id="GO:0004650">
    <property type="term" value="F:polygalacturonase activity"/>
    <property type="evidence" value="ECO:0007669"/>
    <property type="project" value="InterPro"/>
</dbReference>
<proteinExistence type="predicted"/>
<dbReference type="Gene3D" id="2.160.20.10">
    <property type="entry name" value="Single-stranded right-handed beta-helix, Pectin lyase-like"/>
    <property type="match status" value="2"/>
</dbReference>
<dbReference type="SUPFAM" id="SSF51126">
    <property type="entry name" value="Pectin lyase-like"/>
    <property type="match status" value="1"/>
</dbReference>
<feature type="domain" description="Rhamnogalacturonase A/B/Epimerase-like pectate lyase" evidence="1">
    <location>
        <begin position="146"/>
        <end position="215"/>
    </location>
</feature>
<dbReference type="AlphaFoldDB" id="A0A9W8QTR2"/>
<evidence type="ECO:0000259" key="1">
    <source>
        <dbReference type="Pfam" id="PF12708"/>
    </source>
</evidence>
<accession>A0A9W8QTR2</accession>
<protein>
    <recommendedName>
        <fullName evidence="1">Rhamnogalacturonase A/B/Epimerase-like pectate lyase domain-containing protein</fullName>
    </recommendedName>
</protein>
<evidence type="ECO:0000313" key="2">
    <source>
        <dbReference type="EMBL" id="KAJ4176714.1"/>
    </source>
</evidence>
<dbReference type="Pfam" id="PF12708">
    <property type="entry name" value="Pect-lyase_RHGA_epim"/>
    <property type="match status" value="1"/>
</dbReference>
<name>A0A9W8QTR2_9HYPO</name>
<dbReference type="InterPro" id="IPR011050">
    <property type="entry name" value="Pectin_lyase_fold/virulence"/>
</dbReference>
<dbReference type="OrthoDB" id="5103327at2759"/>
<dbReference type="InterPro" id="IPR012334">
    <property type="entry name" value="Pectin_lyas_fold"/>
</dbReference>
<dbReference type="Proteomes" id="UP001152087">
    <property type="component" value="Unassembled WGS sequence"/>
</dbReference>
<dbReference type="PANTHER" id="PTHR33928:SF2">
    <property type="entry name" value="PECTATE LYASE SUPERFAMILY PROTEIN DOMAIN-CONTAINING PROTEIN-RELATED"/>
    <property type="match status" value="1"/>
</dbReference>
<reference evidence="2" key="1">
    <citation type="submission" date="2022-09" db="EMBL/GenBank/DDBJ databases">
        <title>Fusarium specimens isolated from Avocado Roots.</title>
        <authorList>
            <person name="Stajich J."/>
            <person name="Roper C."/>
            <person name="Heimlech-Rivalta G."/>
        </authorList>
    </citation>
    <scope>NUCLEOTIDE SEQUENCE</scope>
    <source>
        <strain evidence="2">A02</strain>
    </source>
</reference>
<gene>
    <name evidence="2" type="ORF">NW755_014263</name>
</gene>
<dbReference type="PANTHER" id="PTHR33928">
    <property type="entry name" value="POLYGALACTURONASE QRT3"/>
    <property type="match status" value="1"/>
</dbReference>
<dbReference type="InterPro" id="IPR039279">
    <property type="entry name" value="QRT3-like"/>
</dbReference>